<dbReference type="Gene3D" id="1.25.40.390">
    <property type="match status" value="1"/>
</dbReference>
<evidence type="ECO:0008006" key="2">
    <source>
        <dbReference type="Google" id="ProtNLM"/>
    </source>
</evidence>
<dbReference type="InterPro" id="IPR011990">
    <property type="entry name" value="TPR-like_helical_dom_sf"/>
</dbReference>
<reference evidence="1" key="1">
    <citation type="submission" date="2018-05" db="EMBL/GenBank/DDBJ databases">
        <authorList>
            <person name="Lanie J.A."/>
            <person name="Ng W.-L."/>
            <person name="Kazmierczak K.M."/>
            <person name="Andrzejewski T.M."/>
            <person name="Davidsen T.M."/>
            <person name="Wayne K.J."/>
            <person name="Tettelin H."/>
            <person name="Glass J.I."/>
            <person name="Rusch D."/>
            <person name="Podicherti R."/>
            <person name="Tsui H.-C.T."/>
            <person name="Winkler M.E."/>
        </authorList>
    </citation>
    <scope>NUCLEOTIDE SEQUENCE</scope>
</reference>
<dbReference type="SUPFAM" id="SSF48452">
    <property type="entry name" value="TPR-like"/>
    <property type="match status" value="1"/>
</dbReference>
<sequence length="322" mass="34404">VRKGENDMIAKLRKQKALFMLPGILVLSLVTVGCDLDAENPNALVEEDLGDPAVAGAMANGALNTTSNGIGAMITPGSVLTDETTWIGSRDAWGSLDKGQVSDVYNEFVDGQWNQITEGRWMADQAVKTLEAFQSEGTLSDTEILARAYLYAGVVRVYIADWFEDFVYSDKTISGVPIGKGNMMTVYDEAITILKSGLSTTSDSEMKARFNAMIARAYFAKAIHAGGLNGGGFVTSGDAKTYADAALSTWDETSKYQIKYSSTTVSSDFSWQVNGRSELEFGIRPDGIGDPFPADLVDTDASVDVADPQGNALGPADPRLAA</sequence>
<dbReference type="EMBL" id="UINC01018605">
    <property type="protein sequence ID" value="SVA78297.1"/>
    <property type="molecule type" value="Genomic_DNA"/>
</dbReference>
<feature type="non-terminal residue" evidence="1">
    <location>
        <position position="322"/>
    </location>
</feature>
<protein>
    <recommendedName>
        <fullName evidence="2">SusD-like N-terminal domain-containing protein</fullName>
    </recommendedName>
</protein>
<organism evidence="1">
    <name type="scientific">marine metagenome</name>
    <dbReference type="NCBI Taxonomy" id="408172"/>
    <lineage>
        <taxon>unclassified sequences</taxon>
        <taxon>metagenomes</taxon>
        <taxon>ecological metagenomes</taxon>
    </lineage>
</organism>
<gene>
    <name evidence="1" type="ORF">METZ01_LOCUS131151</name>
</gene>
<accession>A0A381YP61</accession>
<dbReference type="AlphaFoldDB" id="A0A381YP61"/>
<evidence type="ECO:0000313" key="1">
    <source>
        <dbReference type="EMBL" id="SVA78297.1"/>
    </source>
</evidence>
<name>A0A381YP61_9ZZZZ</name>
<proteinExistence type="predicted"/>
<feature type="non-terminal residue" evidence="1">
    <location>
        <position position="1"/>
    </location>
</feature>